<dbReference type="PANTHER" id="PTHR39639">
    <property type="entry name" value="CHROMOSOME 16, WHOLE GENOME SHOTGUN SEQUENCE"/>
    <property type="match status" value="1"/>
</dbReference>
<evidence type="ECO:0000313" key="2">
    <source>
        <dbReference type="EMBL" id="OPX42076.1"/>
    </source>
</evidence>
<evidence type="ECO:0000313" key="3">
    <source>
        <dbReference type="Proteomes" id="UP000191554"/>
    </source>
</evidence>
<dbReference type="RefSeq" id="WP_080066529.1">
    <property type="nucleotide sequence ID" value="NZ_MZGX01000035.1"/>
</dbReference>
<dbReference type="InterPro" id="IPR004919">
    <property type="entry name" value="GmrSD_N"/>
</dbReference>
<dbReference type="PANTHER" id="PTHR39639:SF1">
    <property type="entry name" value="DUF262 DOMAIN-CONTAINING PROTEIN"/>
    <property type="match status" value="1"/>
</dbReference>
<reference evidence="2 3" key="1">
    <citation type="submission" date="2017-03" db="EMBL/GenBank/DDBJ databases">
        <title>Genome sequence of Clostridium hungatei DSM 14427.</title>
        <authorList>
            <person name="Poehlein A."/>
            <person name="Daniel R."/>
        </authorList>
    </citation>
    <scope>NUCLEOTIDE SEQUENCE [LARGE SCALE GENOMIC DNA]</scope>
    <source>
        <strain evidence="2 3">DSM 14427</strain>
    </source>
</reference>
<evidence type="ECO:0000259" key="1">
    <source>
        <dbReference type="Pfam" id="PF03235"/>
    </source>
</evidence>
<feature type="domain" description="GmrSD restriction endonucleases N-terminal" evidence="1">
    <location>
        <begin position="134"/>
        <end position="280"/>
    </location>
</feature>
<dbReference type="Proteomes" id="UP000191554">
    <property type="component" value="Unassembled WGS sequence"/>
</dbReference>
<gene>
    <name evidence="2" type="ORF">CLHUN_40750</name>
</gene>
<protein>
    <recommendedName>
        <fullName evidence="1">GmrSD restriction endonucleases N-terminal domain-containing protein</fullName>
    </recommendedName>
</protein>
<name>A0A1V4SEY9_RUMHU</name>
<dbReference type="Pfam" id="PF03235">
    <property type="entry name" value="GmrSD_N"/>
    <property type="match status" value="1"/>
</dbReference>
<dbReference type="AlphaFoldDB" id="A0A1V4SEY9"/>
<comment type="caution">
    <text evidence="2">The sequence shown here is derived from an EMBL/GenBank/DDBJ whole genome shotgun (WGS) entry which is preliminary data.</text>
</comment>
<dbReference type="OrthoDB" id="9770340at2"/>
<dbReference type="STRING" id="48256.CLHUN_40750"/>
<keyword evidence="3" id="KW-1185">Reference proteome</keyword>
<dbReference type="EMBL" id="MZGX01000035">
    <property type="protein sequence ID" value="OPX42076.1"/>
    <property type="molecule type" value="Genomic_DNA"/>
</dbReference>
<proteinExistence type="predicted"/>
<sequence>MEIILPLQVLDVDVESVDYRLIGTEEKQFVLWVKTDEEPTGEDYKLEIETDSDMKNIINIIIGSKIETPEQDIKDVFLALLLEAEFDKQTDEADGFEHTHDKKTNVSLKEYNPYDPKLIRVDTKPFSVEHVCKLITAKKLDISPDFQREFVWTEITRKSRLIESIMLRIPIPVFYLSQDEDGNYQVVDGIQRLTVINDFVNNKFRLKNLEYLTTLEGKWFRNPSKPTDHSISQMYSGRIEETQLFFNIIDPSTPEQVKYDIFRRINTGGKTLNAQEIRNCLSNVKTRQLLKDMVELNSFLQATRGSVSRTRMADKEMALRFAAFYLLDKGRLNEVEYKGSMDDFLDLVNEVINKLNDKIRNEILCAFDVAMKNAFILFGDSAFRKVSFINKALFLSWSRQLHKVNSELLENSPLVCNAKAMLNDRINSDALYNRSISTGTNDIWSIDKAYEIARLVLEEIINV</sequence>
<organism evidence="2 3">
    <name type="scientific">Ruminiclostridium hungatei</name>
    <name type="common">Clostridium hungatei</name>
    <dbReference type="NCBI Taxonomy" id="48256"/>
    <lineage>
        <taxon>Bacteria</taxon>
        <taxon>Bacillati</taxon>
        <taxon>Bacillota</taxon>
        <taxon>Clostridia</taxon>
        <taxon>Eubacteriales</taxon>
        <taxon>Oscillospiraceae</taxon>
        <taxon>Ruminiclostridium</taxon>
    </lineage>
</organism>
<accession>A0A1V4SEY9</accession>